<dbReference type="AlphaFoldDB" id="A0A1U7ZF58"/>
<evidence type="ECO:0000256" key="6">
    <source>
        <dbReference type="ARBA" id="ARBA00037847"/>
    </source>
</evidence>
<proteinExistence type="predicted"/>
<dbReference type="GeneID" id="104589471"/>
<dbReference type="InParanoid" id="A0A1U7ZF58"/>
<dbReference type="OMA" id="NWNEATA"/>
<dbReference type="eggNOG" id="KOG0017">
    <property type="taxonomic scope" value="Eukaryota"/>
</dbReference>
<dbReference type="Proteomes" id="UP000189703">
    <property type="component" value="Unplaced"/>
</dbReference>
<dbReference type="PROSITE" id="PS50011">
    <property type="entry name" value="PROTEIN_KINASE_DOM"/>
    <property type="match status" value="1"/>
</dbReference>
<dbReference type="OrthoDB" id="291737at2759"/>
<reference evidence="9" key="1">
    <citation type="submission" date="2025-08" db="UniProtKB">
        <authorList>
            <consortium name="RefSeq"/>
        </authorList>
    </citation>
    <scope>IDENTIFICATION</scope>
</reference>
<keyword evidence="4" id="KW-1133">Transmembrane helix</keyword>
<keyword evidence="5" id="KW-0472">Membrane</keyword>
<evidence type="ECO:0000256" key="4">
    <source>
        <dbReference type="ARBA" id="ARBA00022989"/>
    </source>
</evidence>
<dbReference type="GO" id="GO:0012505">
    <property type="term" value="C:endomembrane system"/>
    <property type="evidence" value="ECO:0007669"/>
    <property type="project" value="UniProtKB-SubCell"/>
</dbReference>
<keyword evidence="3" id="KW-0732">Signal</keyword>
<dbReference type="InterPro" id="IPR000719">
    <property type="entry name" value="Prot_kinase_dom"/>
</dbReference>
<dbReference type="GO" id="GO:0005524">
    <property type="term" value="F:ATP binding"/>
    <property type="evidence" value="ECO:0007669"/>
    <property type="project" value="InterPro"/>
</dbReference>
<dbReference type="PANTHER" id="PTHR46084">
    <property type="entry name" value="PROTEIN MALE DISCOVERER 2"/>
    <property type="match status" value="1"/>
</dbReference>
<keyword evidence="2" id="KW-0812">Transmembrane</keyword>
<evidence type="ECO:0000313" key="8">
    <source>
        <dbReference type="Proteomes" id="UP000189703"/>
    </source>
</evidence>
<name>A0A1U7ZF58_NELNU</name>
<evidence type="ECO:0000256" key="5">
    <source>
        <dbReference type="ARBA" id="ARBA00023136"/>
    </source>
</evidence>
<evidence type="ECO:0000256" key="3">
    <source>
        <dbReference type="ARBA" id="ARBA00022729"/>
    </source>
</evidence>
<evidence type="ECO:0000259" key="7">
    <source>
        <dbReference type="PROSITE" id="PS50011"/>
    </source>
</evidence>
<dbReference type="eggNOG" id="KOG1187">
    <property type="taxonomic scope" value="Eukaryota"/>
</dbReference>
<dbReference type="GO" id="GO:0016020">
    <property type="term" value="C:membrane"/>
    <property type="evidence" value="ECO:0007669"/>
    <property type="project" value="UniProtKB-SubCell"/>
</dbReference>
<keyword evidence="8" id="KW-1185">Reference proteome</keyword>
<dbReference type="Gene3D" id="1.10.510.10">
    <property type="entry name" value="Transferase(Phosphotransferase) domain 1"/>
    <property type="match status" value="1"/>
</dbReference>
<dbReference type="Pfam" id="PF07727">
    <property type="entry name" value="RVT_2"/>
    <property type="match status" value="1"/>
</dbReference>
<evidence type="ECO:0000256" key="1">
    <source>
        <dbReference type="ARBA" id="ARBA00004479"/>
    </source>
</evidence>
<dbReference type="KEGG" id="nnu:104589471"/>
<comment type="subcellular location">
    <subcellularLocation>
        <location evidence="6">Endomembrane system</location>
        <topology evidence="6">Single-pass membrane protein</topology>
    </subcellularLocation>
    <subcellularLocation>
        <location evidence="1">Membrane</location>
        <topology evidence="1">Single-pass type I membrane protein</topology>
    </subcellularLocation>
</comment>
<organism evidence="8 9">
    <name type="scientific">Nelumbo nucifera</name>
    <name type="common">Sacred lotus</name>
    <dbReference type="NCBI Taxonomy" id="4432"/>
    <lineage>
        <taxon>Eukaryota</taxon>
        <taxon>Viridiplantae</taxon>
        <taxon>Streptophyta</taxon>
        <taxon>Embryophyta</taxon>
        <taxon>Tracheophyta</taxon>
        <taxon>Spermatophyta</taxon>
        <taxon>Magnoliopsida</taxon>
        <taxon>Proteales</taxon>
        <taxon>Nelumbonaceae</taxon>
        <taxon>Nelumbo</taxon>
    </lineage>
</organism>
<dbReference type="GO" id="GO:0004672">
    <property type="term" value="F:protein kinase activity"/>
    <property type="evidence" value="ECO:0007669"/>
    <property type="project" value="InterPro"/>
</dbReference>
<dbReference type="PANTHER" id="PTHR46084:SF14">
    <property type="entry name" value="PROTEIN KINASE DOMAIN-CONTAINING PROTEIN"/>
    <property type="match status" value="1"/>
</dbReference>
<feature type="domain" description="Protein kinase" evidence="7">
    <location>
        <begin position="1"/>
        <end position="223"/>
    </location>
</feature>
<dbReference type="SUPFAM" id="SSF56112">
    <property type="entry name" value="Protein kinase-like (PK-like)"/>
    <property type="match status" value="1"/>
</dbReference>
<dbReference type="InterPro" id="IPR013103">
    <property type="entry name" value="RVT_2"/>
</dbReference>
<dbReference type="RefSeq" id="XP_010246117.1">
    <property type="nucleotide sequence ID" value="XM_010247815.2"/>
</dbReference>
<accession>A0A1U7ZF58</accession>
<sequence>MNSIRVLLSLAVNLDWELHQLDIKNSFLNGGLEEEVYMVQPPGFCAKGSENKLIRDLWWDHAIKEAERLDWGIRLRIAMGMAYCLLTPPVIHKNLHSTIIYLTEDNAAKISDFNWNEATASKMGSTTMELLDMPSGPESNIYSFSVILLEMVIGRLPYSVDNGPLIDWAFRGEKSLKEIVDPTLKAFQEEELKKLLKVIRSYVHPDPKHRPTMREVTARLIEITAMGPDGETPKLSPLWWAELEIASTEAR</sequence>
<dbReference type="InterPro" id="IPR011009">
    <property type="entry name" value="Kinase-like_dom_sf"/>
</dbReference>
<evidence type="ECO:0000313" key="9">
    <source>
        <dbReference type="RefSeq" id="XP_010246117.1"/>
    </source>
</evidence>
<protein>
    <submittedName>
        <fullName evidence="9">Probable inactive receptor-like protein kinase At3g56050</fullName>
    </submittedName>
</protein>
<gene>
    <name evidence="9" type="primary">LOC104589471</name>
</gene>
<evidence type="ECO:0000256" key="2">
    <source>
        <dbReference type="ARBA" id="ARBA00022692"/>
    </source>
</evidence>